<gene>
    <name evidence="2" type="ORF">PHO31112_01649</name>
</gene>
<reference evidence="2 3" key="1">
    <citation type="submission" date="2019-08" db="EMBL/GenBank/DDBJ databases">
        <authorList>
            <person name="Peeters C."/>
        </authorList>
    </citation>
    <scope>NUCLEOTIDE SEQUENCE [LARGE SCALE GENOMIC DNA]</scope>
    <source>
        <strain evidence="2 3">LMG 31112</strain>
    </source>
</reference>
<dbReference type="EMBL" id="CABPSM010000003">
    <property type="protein sequence ID" value="VVD91586.1"/>
    <property type="molecule type" value="Genomic_DNA"/>
</dbReference>
<evidence type="ECO:0000313" key="2">
    <source>
        <dbReference type="EMBL" id="VVD91586.1"/>
    </source>
</evidence>
<dbReference type="Proteomes" id="UP000343317">
    <property type="component" value="Unassembled WGS sequence"/>
</dbReference>
<dbReference type="AlphaFoldDB" id="A0A5E4TUG4"/>
<evidence type="ECO:0000256" key="1">
    <source>
        <dbReference type="SAM" id="MobiDB-lite"/>
    </source>
</evidence>
<organism evidence="2 3">
    <name type="scientific">Pandoraea horticolens</name>
    <dbReference type="NCBI Taxonomy" id="2508298"/>
    <lineage>
        <taxon>Bacteria</taxon>
        <taxon>Pseudomonadati</taxon>
        <taxon>Pseudomonadota</taxon>
        <taxon>Betaproteobacteria</taxon>
        <taxon>Burkholderiales</taxon>
        <taxon>Burkholderiaceae</taxon>
        <taxon>Pandoraea</taxon>
    </lineage>
</organism>
<proteinExistence type="predicted"/>
<name>A0A5E4TUG4_9BURK</name>
<keyword evidence="3" id="KW-1185">Reference proteome</keyword>
<accession>A0A5E4TUG4</accession>
<sequence>MAIKKPLPGLPITSVQRVLKTPTLEVRGGVIGQTMQPITRGSGSQGGGSGGSDKGGSSK</sequence>
<feature type="region of interest" description="Disordered" evidence="1">
    <location>
        <begin position="29"/>
        <end position="59"/>
    </location>
</feature>
<feature type="compositionally biased region" description="Gly residues" evidence="1">
    <location>
        <begin position="43"/>
        <end position="59"/>
    </location>
</feature>
<protein>
    <submittedName>
        <fullName evidence="2">Uncharacterized protein</fullName>
    </submittedName>
</protein>
<evidence type="ECO:0000313" key="3">
    <source>
        <dbReference type="Proteomes" id="UP000343317"/>
    </source>
</evidence>